<dbReference type="Gene3D" id="2.40.100.10">
    <property type="entry name" value="Cyclophilin-like"/>
    <property type="match status" value="1"/>
</dbReference>
<keyword evidence="4" id="KW-0963">Cytoplasm</keyword>
<protein>
    <recommendedName>
        <fullName evidence="7">Peptidyl-prolyl cis-trans isomerase</fullName>
        <shortName evidence="7">PPIase</shortName>
        <ecNumber evidence="7">5.2.1.8</ecNumber>
    </recommendedName>
</protein>
<dbReference type="EC" id="5.2.1.8" evidence="7"/>
<evidence type="ECO:0000256" key="4">
    <source>
        <dbReference type="ARBA" id="ARBA00022490"/>
    </source>
</evidence>
<evidence type="ECO:0000256" key="5">
    <source>
        <dbReference type="ARBA" id="ARBA00023110"/>
    </source>
</evidence>
<comment type="caution">
    <text evidence="9">The sequence shown here is derived from an EMBL/GenBank/DDBJ whole genome shotgun (WGS) entry which is preliminary data.</text>
</comment>
<sequence>MFADKAPKTVANFEEYVKSGHFDGTIFHRVINGFMIQGGGFTPDMEQKPTGKPIQNEANNGVANQSYTIAMARTMEPHSATAQFFINVADNDFLNFSSETSQGWGYAVFGRVVEGKDVVDAIKTVRTGRNGMHQDVPVEPVVIEKAEIVD</sequence>
<dbReference type="PANTHER" id="PTHR43246">
    <property type="entry name" value="PEPTIDYL-PROLYL CIS-TRANS ISOMERASE CYP38, CHLOROPLASTIC"/>
    <property type="match status" value="1"/>
</dbReference>
<dbReference type="PROSITE" id="PS00170">
    <property type="entry name" value="CSA_PPIASE_1"/>
    <property type="match status" value="1"/>
</dbReference>
<comment type="catalytic activity">
    <reaction evidence="7">
        <text>[protein]-peptidylproline (omega=180) = [protein]-peptidylproline (omega=0)</text>
        <dbReference type="Rhea" id="RHEA:16237"/>
        <dbReference type="Rhea" id="RHEA-COMP:10747"/>
        <dbReference type="Rhea" id="RHEA-COMP:10748"/>
        <dbReference type="ChEBI" id="CHEBI:83833"/>
        <dbReference type="ChEBI" id="CHEBI:83834"/>
        <dbReference type="EC" id="5.2.1.8"/>
    </reaction>
</comment>
<dbReference type="Proteomes" id="UP000446658">
    <property type="component" value="Unassembled WGS sequence"/>
</dbReference>
<keyword evidence="6 7" id="KW-0413">Isomerase</keyword>
<comment type="subcellular location">
    <subcellularLocation>
        <location evidence="2">Cytoplasm</location>
    </subcellularLocation>
</comment>
<evidence type="ECO:0000256" key="3">
    <source>
        <dbReference type="ARBA" id="ARBA00007365"/>
    </source>
</evidence>
<evidence type="ECO:0000313" key="9">
    <source>
        <dbReference type="EMBL" id="MTD32471.1"/>
    </source>
</evidence>
<evidence type="ECO:0000256" key="6">
    <source>
        <dbReference type="ARBA" id="ARBA00023235"/>
    </source>
</evidence>
<dbReference type="PROSITE" id="PS50072">
    <property type="entry name" value="CSA_PPIASE_2"/>
    <property type="match status" value="1"/>
</dbReference>
<feature type="domain" description="PPIase cyclophilin-type" evidence="8">
    <location>
        <begin position="1"/>
        <end position="148"/>
    </location>
</feature>
<organism evidence="9 10">
    <name type="scientific">Paludibacterium denitrificans</name>
    <dbReference type="NCBI Taxonomy" id="2675226"/>
    <lineage>
        <taxon>Bacteria</taxon>
        <taxon>Pseudomonadati</taxon>
        <taxon>Pseudomonadota</taxon>
        <taxon>Betaproteobacteria</taxon>
        <taxon>Neisseriales</taxon>
        <taxon>Chromobacteriaceae</taxon>
        <taxon>Paludibacterium</taxon>
    </lineage>
</organism>
<dbReference type="InterPro" id="IPR024936">
    <property type="entry name" value="Cyclophilin-type_PPIase"/>
</dbReference>
<dbReference type="SUPFAM" id="SSF50891">
    <property type="entry name" value="Cyclophilin-like"/>
    <property type="match status" value="1"/>
</dbReference>
<evidence type="ECO:0000256" key="2">
    <source>
        <dbReference type="ARBA" id="ARBA00004496"/>
    </source>
</evidence>
<dbReference type="PIRSF" id="PIRSF001467">
    <property type="entry name" value="Peptidylpro_ismrse"/>
    <property type="match status" value="1"/>
</dbReference>
<dbReference type="InterPro" id="IPR029000">
    <property type="entry name" value="Cyclophilin-like_dom_sf"/>
</dbReference>
<reference evidence="9 10" key="1">
    <citation type="submission" date="2019-11" db="EMBL/GenBank/DDBJ databases">
        <title>Draft genome sequence of Paludibacterium sp. dN18-1.</title>
        <authorList>
            <person name="Im W.-T."/>
        </authorList>
    </citation>
    <scope>NUCLEOTIDE SEQUENCE [LARGE SCALE GENOMIC DNA]</scope>
    <source>
        <strain evidence="10">dN 18-1</strain>
    </source>
</reference>
<evidence type="ECO:0000313" key="10">
    <source>
        <dbReference type="Proteomes" id="UP000446658"/>
    </source>
</evidence>
<name>A0A844GB02_9NEIS</name>
<dbReference type="GO" id="GO:0005737">
    <property type="term" value="C:cytoplasm"/>
    <property type="evidence" value="ECO:0007669"/>
    <property type="project" value="UniProtKB-SubCell"/>
</dbReference>
<dbReference type="GO" id="GO:0003755">
    <property type="term" value="F:peptidyl-prolyl cis-trans isomerase activity"/>
    <property type="evidence" value="ECO:0007669"/>
    <property type="project" value="UniProtKB-UniRule"/>
</dbReference>
<dbReference type="InterPro" id="IPR020892">
    <property type="entry name" value="Cyclophilin-type_PPIase_CS"/>
</dbReference>
<dbReference type="EMBL" id="WLYX01000001">
    <property type="protein sequence ID" value="MTD32471.1"/>
    <property type="molecule type" value="Genomic_DNA"/>
</dbReference>
<evidence type="ECO:0000256" key="7">
    <source>
        <dbReference type="RuleBase" id="RU363019"/>
    </source>
</evidence>
<dbReference type="Pfam" id="PF00160">
    <property type="entry name" value="Pro_isomerase"/>
    <property type="match status" value="1"/>
</dbReference>
<dbReference type="CDD" id="cd01920">
    <property type="entry name" value="cyclophilin_EcCYP_like"/>
    <property type="match status" value="1"/>
</dbReference>
<accession>A0A844GB02</accession>
<dbReference type="InterPro" id="IPR044665">
    <property type="entry name" value="E_coli_cyclophilin_A-like"/>
</dbReference>
<dbReference type="PRINTS" id="PR00153">
    <property type="entry name" value="CSAPPISMRASE"/>
</dbReference>
<evidence type="ECO:0000259" key="8">
    <source>
        <dbReference type="PROSITE" id="PS50072"/>
    </source>
</evidence>
<comment type="function">
    <text evidence="1 7">PPIases accelerate the folding of proteins. It catalyzes the cis-trans isomerization of proline imidic peptide bonds in oligopeptides.</text>
</comment>
<keyword evidence="5 7" id="KW-0697">Rotamase</keyword>
<dbReference type="InterPro" id="IPR002130">
    <property type="entry name" value="Cyclophilin-type_PPIase_dom"/>
</dbReference>
<dbReference type="FunFam" id="2.40.100.10:FF:000004">
    <property type="entry name" value="Peptidyl-prolyl cis-trans isomerase"/>
    <property type="match status" value="1"/>
</dbReference>
<comment type="similarity">
    <text evidence="3 7">Belongs to the cyclophilin-type PPIase family.</text>
</comment>
<keyword evidence="10" id="KW-1185">Reference proteome</keyword>
<dbReference type="GO" id="GO:0006457">
    <property type="term" value="P:protein folding"/>
    <property type="evidence" value="ECO:0007669"/>
    <property type="project" value="InterPro"/>
</dbReference>
<proteinExistence type="inferred from homology"/>
<dbReference type="AlphaFoldDB" id="A0A844GB02"/>
<gene>
    <name evidence="9" type="ORF">GKE73_01720</name>
</gene>
<evidence type="ECO:0000256" key="1">
    <source>
        <dbReference type="ARBA" id="ARBA00002388"/>
    </source>
</evidence>